<sequence>MRAYHAEEALISNRAGGHLKIALLLSAAELYDVGQLNEALDLAYEVVSSSWSELMQLSEDCWAAILKHNVPEVELCPIHGLLGKARDLAEDLRRKASSYNAVKSSIEPANKRANDILAVVKTGCAQENESVLQCLRDSTKRAGRKIPNECLDLLLHVVVGFRASELEQRIAKIPIERFRNAYDEMRLEVFSDAAEGPPEAVSPQAPDTAVDVPDFAVDESPQEVLGEAAHDVPSRTVHGAHSEAISDAEPEDAREWDMNALASPTTPFPPHAEPAQTASVTSPASLAETPAGNMIAGVSTGSPMPPSSQGAPPIPDLMPPPQDELDTEVSSELSEPDQDAEPLVEISDSRSSSPTAMAQADISFGVPASHETAIEVAWEKGPETPGTRATDEEVTTVDNANSSNAAPQAPNSVVGDSDSASDNELWSPLIRKTARRGKGTDRSTPVSKFHRARDRSPSRGHVLRSTSAKGIAGTRSRPEDAIRSSYATFGLDSSQLIITYELQSIHPLALYMGSTARNQAELTRTRMAKLESARSELLGYLPTGGNSEADQKDANLIRRLCLSSLRDEDTSRLVDAVKALRRRSEVAGDELSLFRCLENLMVMVTKQHNELEVGVLNVTFSDQSH</sequence>
<dbReference type="EMBL" id="NAJP01000208">
    <property type="protein sequence ID" value="TKA23644.1"/>
    <property type="molecule type" value="Genomic_DNA"/>
</dbReference>
<comment type="caution">
    <text evidence="2">The sequence shown here is derived from an EMBL/GenBank/DDBJ whole genome shotgun (WGS) entry which is preliminary data.</text>
</comment>
<name>A0A4U0TNQ9_9PEZI</name>
<reference evidence="2 3" key="1">
    <citation type="submission" date="2017-03" db="EMBL/GenBank/DDBJ databases">
        <title>Genomes of endolithic fungi from Antarctica.</title>
        <authorList>
            <person name="Coleine C."/>
            <person name="Masonjones S."/>
            <person name="Stajich J.E."/>
        </authorList>
    </citation>
    <scope>NUCLEOTIDE SEQUENCE [LARGE SCALE GENOMIC DNA]</scope>
    <source>
        <strain evidence="2 3">CCFEE 5311</strain>
    </source>
</reference>
<evidence type="ECO:0000256" key="1">
    <source>
        <dbReference type="SAM" id="MobiDB-lite"/>
    </source>
</evidence>
<evidence type="ECO:0000313" key="2">
    <source>
        <dbReference type="EMBL" id="TKA23644.1"/>
    </source>
</evidence>
<feature type="compositionally biased region" description="Low complexity" evidence="1">
    <location>
        <begin position="399"/>
        <end position="412"/>
    </location>
</feature>
<dbReference type="AlphaFoldDB" id="A0A4U0TNQ9"/>
<dbReference type="Proteomes" id="UP000310066">
    <property type="component" value="Unassembled WGS sequence"/>
</dbReference>
<feature type="region of interest" description="Disordered" evidence="1">
    <location>
        <begin position="398"/>
        <end position="477"/>
    </location>
</feature>
<feature type="region of interest" description="Disordered" evidence="1">
    <location>
        <begin position="230"/>
        <end position="357"/>
    </location>
</feature>
<gene>
    <name evidence="2" type="ORF">B0A54_17753</name>
</gene>
<proteinExistence type="predicted"/>
<protein>
    <submittedName>
        <fullName evidence="2">Uncharacterized protein</fullName>
    </submittedName>
</protein>
<feature type="compositionally biased region" description="Polar residues" evidence="1">
    <location>
        <begin position="299"/>
        <end position="310"/>
    </location>
</feature>
<accession>A0A4U0TNQ9</accession>
<evidence type="ECO:0000313" key="3">
    <source>
        <dbReference type="Proteomes" id="UP000310066"/>
    </source>
</evidence>
<feature type="compositionally biased region" description="Acidic residues" evidence="1">
    <location>
        <begin position="323"/>
        <end position="342"/>
    </location>
</feature>
<organism evidence="2 3">
    <name type="scientific">Friedmanniomyces endolithicus</name>
    <dbReference type="NCBI Taxonomy" id="329885"/>
    <lineage>
        <taxon>Eukaryota</taxon>
        <taxon>Fungi</taxon>
        <taxon>Dikarya</taxon>
        <taxon>Ascomycota</taxon>
        <taxon>Pezizomycotina</taxon>
        <taxon>Dothideomycetes</taxon>
        <taxon>Dothideomycetidae</taxon>
        <taxon>Mycosphaerellales</taxon>
        <taxon>Teratosphaeriaceae</taxon>
        <taxon>Friedmanniomyces</taxon>
    </lineage>
</organism>
<feature type="compositionally biased region" description="Pro residues" evidence="1">
    <location>
        <begin position="312"/>
        <end position="322"/>
    </location>
</feature>